<evidence type="ECO:0000256" key="8">
    <source>
        <dbReference type="SAM" id="MobiDB-lite"/>
    </source>
</evidence>
<comment type="catalytic activity">
    <reaction evidence="1 7">
        <text>[protein]-peptidylproline (omega=180) = [protein]-peptidylproline (omega=0)</text>
        <dbReference type="Rhea" id="RHEA:16237"/>
        <dbReference type="Rhea" id="RHEA-COMP:10747"/>
        <dbReference type="Rhea" id="RHEA-COMP:10748"/>
        <dbReference type="ChEBI" id="CHEBI:83833"/>
        <dbReference type="ChEBI" id="CHEBI:83834"/>
        <dbReference type="EC" id="5.2.1.8"/>
    </reaction>
</comment>
<comment type="subcellular location">
    <subcellularLocation>
        <location evidence="2 7">Cytoplasm</location>
    </subcellularLocation>
</comment>
<feature type="region of interest" description="Disordered" evidence="8">
    <location>
        <begin position="377"/>
        <end position="405"/>
    </location>
</feature>
<organism evidence="9 10">
    <name type="scientific">Paratrimastix pyriformis</name>
    <dbReference type="NCBI Taxonomy" id="342808"/>
    <lineage>
        <taxon>Eukaryota</taxon>
        <taxon>Metamonada</taxon>
        <taxon>Preaxostyla</taxon>
        <taxon>Paratrimastigidae</taxon>
        <taxon>Paratrimastix</taxon>
    </lineage>
</organism>
<keyword evidence="10" id="KW-1185">Reference proteome</keyword>
<name>A0ABQ8UBS0_9EUKA</name>
<sequence>MASQFVVPGKVIRSPIDLHKFQASQAYVVLLNFVVTVNEEISGKKLSYLIPRAVSPLALRVMDLLDDLTSSIEQFPPYTQPQRFGNRAYRDWHGHLVANSETMLRRLLGELDPATVELRPYLEDSFGNPTRIDYGTGHETAFIAFLCCLWRLGHLGPSDVQFFGLRVFPKYLSVCRTLQQRYSMEPAGTRGAWGLDDFHFFPFLWGSAQLIGSAIPPDSVLQDGFLQANGNEFIYVDAVRHITRVKQGPFFEHSPVLYNITAVPSWRKINQGLIKMYKGEVLNKVPIMQHFFFGSLLSFAPNEGHPLPVLPLQPSITQPPEPLVTPPPPPPMAELMPPSHYSPGAIAAPWAAVDGVEATAPAPSRRALPFTITGGNLFPLAPTPTPPPPTPSPTPAVAQPGGPAPTTRTVFVRASPPPTPVSGAPAGYTPAGVEHYLAAASAPPVAKTPLSPPLPPLASERQEQHSEPEERK</sequence>
<evidence type="ECO:0000256" key="4">
    <source>
        <dbReference type="ARBA" id="ARBA00022490"/>
    </source>
</evidence>
<protein>
    <recommendedName>
        <fullName evidence="7">Serine/threonine-protein phosphatase 2A activator</fullName>
        <ecNumber evidence="7">5.2.1.8</ecNumber>
    </recommendedName>
    <alternativeName>
        <fullName evidence="7">Phosphotyrosyl phosphatase activator</fullName>
    </alternativeName>
</protein>
<dbReference type="EMBL" id="JAPMOS010000062">
    <property type="protein sequence ID" value="KAJ4456730.1"/>
    <property type="molecule type" value="Genomic_DNA"/>
</dbReference>
<evidence type="ECO:0000256" key="1">
    <source>
        <dbReference type="ARBA" id="ARBA00000971"/>
    </source>
</evidence>
<evidence type="ECO:0000256" key="5">
    <source>
        <dbReference type="ARBA" id="ARBA00023110"/>
    </source>
</evidence>
<dbReference type="InterPro" id="IPR043170">
    <property type="entry name" value="PTPA_C_lid"/>
</dbReference>
<dbReference type="PANTHER" id="PTHR10012:SF0">
    <property type="entry name" value="SERINE_THREONINE-PROTEIN PHOSPHATASE 2A ACTIVATOR"/>
    <property type="match status" value="1"/>
</dbReference>
<comment type="similarity">
    <text evidence="3 7">Belongs to the PTPA-type PPIase family.</text>
</comment>
<dbReference type="SUPFAM" id="SSF140984">
    <property type="entry name" value="PTPA-like"/>
    <property type="match status" value="1"/>
</dbReference>
<evidence type="ECO:0000256" key="6">
    <source>
        <dbReference type="ARBA" id="ARBA00023235"/>
    </source>
</evidence>
<evidence type="ECO:0000313" key="10">
    <source>
        <dbReference type="Proteomes" id="UP001141327"/>
    </source>
</evidence>
<feature type="region of interest" description="Disordered" evidence="8">
    <location>
        <begin position="443"/>
        <end position="472"/>
    </location>
</feature>
<dbReference type="PANTHER" id="PTHR10012">
    <property type="entry name" value="SERINE/THREONINE-PROTEIN PHOSPHATASE 2A REGULATORY SUBUNIT B"/>
    <property type="match status" value="1"/>
</dbReference>
<comment type="caution">
    <text evidence="9">The sequence shown here is derived from an EMBL/GenBank/DDBJ whole genome shotgun (WGS) entry which is preliminary data.</text>
</comment>
<keyword evidence="4 7" id="KW-0963">Cytoplasm</keyword>
<gene>
    <name evidence="9" type="ORF">PAPYR_7941</name>
</gene>
<dbReference type="EC" id="5.2.1.8" evidence="7"/>
<evidence type="ECO:0000313" key="9">
    <source>
        <dbReference type="EMBL" id="KAJ4456730.1"/>
    </source>
</evidence>
<dbReference type="Gene3D" id="1.20.120.1150">
    <property type="match status" value="1"/>
</dbReference>
<proteinExistence type="inferred from homology"/>
<dbReference type="Pfam" id="PF03095">
    <property type="entry name" value="PTPA"/>
    <property type="match status" value="1"/>
</dbReference>
<evidence type="ECO:0000256" key="7">
    <source>
        <dbReference type="RuleBase" id="RU361210"/>
    </source>
</evidence>
<keyword evidence="5 7" id="KW-0697">Rotamase</keyword>
<dbReference type="InterPro" id="IPR037218">
    <property type="entry name" value="PTPA_sf"/>
</dbReference>
<dbReference type="Proteomes" id="UP001141327">
    <property type="component" value="Unassembled WGS sequence"/>
</dbReference>
<evidence type="ECO:0000256" key="2">
    <source>
        <dbReference type="ARBA" id="ARBA00004496"/>
    </source>
</evidence>
<reference evidence="9" key="1">
    <citation type="journal article" date="2022" name="bioRxiv">
        <title>Genomics of Preaxostyla Flagellates Illuminates Evolutionary Transitions and the Path Towards Mitochondrial Loss.</title>
        <authorList>
            <person name="Novak L.V.F."/>
            <person name="Treitli S.C."/>
            <person name="Pyrih J."/>
            <person name="Halakuc P."/>
            <person name="Pipaliya S.V."/>
            <person name="Vacek V."/>
            <person name="Brzon O."/>
            <person name="Soukal P."/>
            <person name="Eme L."/>
            <person name="Dacks J.B."/>
            <person name="Karnkowska A."/>
            <person name="Elias M."/>
            <person name="Hampl V."/>
        </authorList>
    </citation>
    <scope>NUCLEOTIDE SEQUENCE</scope>
    <source>
        <strain evidence="9">RCP-MX</strain>
    </source>
</reference>
<dbReference type="InterPro" id="IPR004327">
    <property type="entry name" value="Phstyr_phstse_ac"/>
</dbReference>
<evidence type="ECO:0000256" key="3">
    <source>
        <dbReference type="ARBA" id="ARBA00011019"/>
    </source>
</evidence>
<dbReference type="CDD" id="cd04087">
    <property type="entry name" value="PTPA"/>
    <property type="match status" value="1"/>
</dbReference>
<comment type="function">
    <text evidence="7">PPIases accelerate the folding of proteins. It catalyzes the cis-trans isomerization of proline imidic peptide bonds in oligopeptides.</text>
</comment>
<accession>A0ABQ8UBS0</accession>
<feature type="compositionally biased region" description="Basic and acidic residues" evidence="8">
    <location>
        <begin position="460"/>
        <end position="472"/>
    </location>
</feature>
<feature type="compositionally biased region" description="Pro residues" evidence="8">
    <location>
        <begin position="381"/>
        <end position="394"/>
    </location>
</feature>
<keyword evidence="6 7" id="KW-0413">Isomerase</keyword>